<dbReference type="AlphaFoldDB" id="A0A8K0MMA0"/>
<evidence type="ECO:0000256" key="2">
    <source>
        <dbReference type="ARBA" id="ARBA00023122"/>
    </source>
</evidence>
<dbReference type="PANTHER" id="PTHR13780">
    <property type="entry name" value="AMP-ACTIVATED PROTEIN KINASE, GAMMA REGULATORY SUBUNIT"/>
    <property type="match status" value="1"/>
</dbReference>
<feature type="domain" description="CBS" evidence="5">
    <location>
        <begin position="323"/>
        <end position="379"/>
    </location>
</feature>
<dbReference type="SMART" id="SM00116">
    <property type="entry name" value="CBS"/>
    <property type="match status" value="2"/>
</dbReference>
<comment type="caution">
    <text evidence="6">The sequence shown here is derived from an EMBL/GenBank/DDBJ whole genome shotgun (WGS) entry which is preliminary data.</text>
</comment>
<organism evidence="6 7">
    <name type="scientific">Rhamnella rubrinervis</name>
    <dbReference type="NCBI Taxonomy" id="2594499"/>
    <lineage>
        <taxon>Eukaryota</taxon>
        <taxon>Viridiplantae</taxon>
        <taxon>Streptophyta</taxon>
        <taxon>Embryophyta</taxon>
        <taxon>Tracheophyta</taxon>
        <taxon>Spermatophyta</taxon>
        <taxon>Magnoliopsida</taxon>
        <taxon>eudicotyledons</taxon>
        <taxon>Gunneridae</taxon>
        <taxon>Pentapetalae</taxon>
        <taxon>rosids</taxon>
        <taxon>fabids</taxon>
        <taxon>Rosales</taxon>
        <taxon>Rhamnaceae</taxon>
        <taxon>rhamnoid group</taxon>
        <taxon>Rhamneae</taxon>
        <taxon>Rhamnella</taxon>
    </lineage>
</organism>
<dbReference type="OrthoDB" id="449052at2759"/>
<keyword evidence="7" id="KW-1185">Reference proteome</keyword>
<keyword evidence="1" id="KW-0677">Repeat</keyword>
<dbReference type="GO" id="GO:0005737">
    <property type="term" value="C:cytoplasm"/>
    <property type="evidence" value="ECO:0007669"/>
    <property type="project" value="TreeGrafter"/>
</dbReference>
<dbReference type="InterPro" id="IPR000644">
    <property type="entry name" value="CBS_dom"/>
</dbReference>
<evidence type="ECO:0000256" key="4">
    <source>
        <dbReference type="SAM" id="MobiDB-lite"/>
    </source>
</evidence>
<dbReference type="Gene3D" id="3.10.580.10">
    <property type="entry name" value="CBS-domain"/>
    <property type="match status" value="2"/>
</dbReference>
<evidence type="ECO:0000256" key="3">
    <source>
        <dbReference type="PROSITE-ProRule" id="PRU00703"/>
    </source>
</evidence>
<dbReference type="InterPro" id="IPR046342">
    <property type="entry name" value="CBS_dom_sf"/>
</dbReference>
<name>A0A8K0MMA0_9ROSA</name>
<evidence type="ECO:0000313" key="6">
    <source>
        <dbReference type="EMBL" id="KAF3450893.1"/>
    </source>
</evidence>
<proteinExistence type="predicted"/>
<accession>A0A8K0MMA0</accession>
<dbReference type="SUPFAM" id="SSF54631">
    <property type="entry name" value="CBS-domain pair"/>
    <property type="match status" value="2"/>
</dbReference>
<sequence length="384" mass="41790">MQETREDDTATTKRSSPGNHHERLIDRKVKDLMVSKRRLVEVPYTASLAHTMNALVANRVVALPVAAPPGHWIGAGGSMIMETDKQTGAVRKHYIGMVTMLDILTHIGGVDKAMDVRDGTSDLDRKMSVEVSSIIGHCLEGLSLWTLNPNTSILDCMEVFSKGIHRALVPVDGQMENISGVEMVESASSYRMLTQMDLLKFLKEHEPELQSITSNPINLLGAVTYDVYAITERTTVLEAIKCMRTAMLNAVPIVKSSDSSQEHSDQLVNGRGRKLIGTFSATDLRGCHLATLQSWLPVSALDFTETISCSPVNAASNIAAGTPARVLVCCEAEASLGEVIDKVVTKHVHRVWVVDSQYSLVGLVSLSDVIRVSRASLLSQGNMV</sequence>
<dbReference type="InterPro" id="IPR050511">
    <property type="entry name" value="AMPK_gamma/SDS23_families"/>
</dbReference>
<dbReference type="GO" id="GO:0005634">
    <property type="term" value="C:nucleus"/>
    <property type="evidence" value="ECO:0007669"/>
    <property type="project" value="TreeGrafter"/>
</dbReference>
<protein>
    <recommendedName>
        <fullName evidence="5">CBS domain-containing protein</fullName>
    </recommendedName>
</protein>
<dbReference type="Proteomes" id="UP000796880">
    <property type="component" value="Unassembled WGS sequence"/>
</dbReference>
<dbReference type="EMBL" id="VOIH02000003">
    <property type="protein sequence ID" value="KAF3450893.1"/>
    <property type="molecule type" value="Genomic_DNA"/>
</dbReference>
<dbReference type="PROSITE" id="PS51371">
    <property type="entry name" value="CBS"/>
    <property type="match status" value="1"/>
</dbReference>
<evidence type="ECO:0000256" key="1">
    <source>
        <dbReference type="ARBA" id="ARBA00022737"/>
    </source>
</evidence>
<reference evidence="6" key="1">
    <citation type="submission" date="2020-03" db="EMBL/GenBank/DDBJ databases">
        <title>A high-quality chromosome-level genome assembly of a woody plant with both climbing and erect habits, Rhamnella rubrinervis.</title>
        <authorList>
            <person name="Lu Z."/>
            <person name="Yang Y."/>
            <person name="Zhu X."/>
            <person name="Sun Y."/>
        </authorList>
    </citation>
    <scope>NUCLEOTIDE SEQUENCE</scope>
    <source>
        <strain evidence="6">BYM</strain>
        <tissue evidence="6">Leaf</tissue>
    </source>
</reference>
<dbReference type="PANTHER" id="PTHR13780:SF101">
    <property type="entry name" value="SNF1-RELATED PROTEIN KINASE REGULATORY SUBUNIT GAMMA-LIKE PV42A"/>
    <property type="match status" value="1"/>
</dbReference>
<dbReference type="Pfam" id="PF00571">
    <property type="entry name" value="CBS"/>
    <property type="match status" value="1"/>
</dbReference>
<evidence type="ECO:0000259" key="5">
    <source>
        <dbReference type="PROSITE" id="PS51371"/>
    </source>
</evidence>
<keyword evidence="2 3" id="KW-0129">CBS domain</keyword>
<feature type="region of interest" description="Disordered" evidence="4">
    <location>
        <begin position="1"/>
        <end position="24"/>
    </location>
</feature>
<evidence type="ECO:0000313" key="7">
    <source>
        <dbReference type="Proteomes" id="UP000796880"/>
    </source>
</evidence>
<gene>
    <name evidence="6" type="ORF">FNV43_RR06982</name>
</gene>